<proteinExistence type="predicted"/>
<dbReference type="EMBL" id="LUUK01000153">
    <property type="protein sequence ID" value="OAI19807.1"/>
    <property type="molecule type" value="Genomic_DNA"/>
</dbReference>
<organism evidence="1 2">
    <name type="scientific">Methylomonas koyamae</name>
    <dbReference type="NCBI Taxonomy" id="702114"/>
    <lineage>
        <taxon>Bacteria</taxon>
        <taxon>Pseudomonadati</taxon>
        <taxon>Pseudomonadota</taxon>
        <taxon>Gammaproteobacteria</taxon>
        <taxon>Methylococcales</taxon>
        <taxon>Methylococcaceae</taxon>
        <taxon>Methylomonas</taxon>
    </lineage>
</organism>
<accession>A0A177NP26</accession>
<sequence>MTKKRQAKFDVEDFSRYLKQFLPNVMKLFDPTPADISLVFNRFETRYAFYEKQLAVSESFYIENSLVDLIWKAEEGVPFAVDYLAFIEAQCAVIMKNIDPALCREFRSTMKNLFLNFDDNESRIQSYVGELCVLAKLLSSNVYRLLKVEYRLSNGNSIDYLLSDGERQHLVEVSNVDISGWPTPSRDKVVELIWGKAKTKIETKFAGSGVPENMSFMLVQVTWGDLEKLVPYQDVFSKGDLFGSVVAQPMHISRLQNTETNKEVYVFITTEAAIEMSRRRQHGRLS</sequence>
<evidence type="ECO:0000313" key="2">
    <source>
        <dbReference type="Proteomes" id="UP000077628"/>
    </source>
</evidence>
<dbReference type="RefSeq" id="WP_064027694.1">
    <property type="nucleotide sequence ID" value="NZ_LUUK01000153.1"/>
</dbReference>
<dbReference type="Proteomes" id="UP000077628">
    <property type="component" value="Unassembled WGS sequence"/>
</dbReference>
<dbReference type="AlphaFoldDB" id="A0A177NP26"/>
<gene>
    <name evidence="1" type="ORF">A1355_03605</name>
</gene>
<protein>
    <submittedName>
        <fullName evidence="1">Uncharacterized protein</fullName>
    </submittedName>
</protein>
<keyword evidence="2" id="KW-1185">Reference proteome</keyword>
<evidence type="ECO:0000313" key="1">
    <source>
        <dbReference type="EMBL" id="OAI19807.1"/>
    </source>
</evidence>
<reference evidence="2" key="1">
    <citation type="submission" date="2016-03" db="EMBL/GenBank/DDBJ databases">
        <authorList>
            <person name="Heylen K."/>
            <person name="De Vos P."/>
            <person name="Vekeman B."/>
        </authorList>
    </citation>
    <scope>NUCLEOTIDE SEQUENCE [LARGE SCALE GENOMIC DNA]</scope>
    <source>
        <strain evidence="2">R-45383</strain>
    </source>
</reference>
<comment type="caution">
    <text evidence="1">The sequence shown here is derived from an EMBL/GenBank/DDBJ whole genome shotgun (WGS) entry which is preliminary data.</text>
</comment>
<name>A0A177NP26_9GAMM</name>